<feature type="binding site" evidence="6">
    <location>
        <position position="928"/>
    </location>
    <ligand>
        <name>substrate</name>
    </ligand>
</feature>
<dbReference type="InterPro" id="IPR029021">
    <property type="entry name" value="Prot-tyrosine_phosphatase-like"/>
</dbReference>
<dbReference type="InterPro" id="IPR003595">
    <property type="entry name" value="Tyr_Pase_cat"/>
</dbReference>
<dbReference type="InterPro" id="IPR008356">
    <property type="entry name" value="Tyr_Pase_KIM-con"/>
</dbReference>
<dbReference type="PROSITE" id="PS50056">
    <property type="entry name" value="TYR_PHOSPHATASE_2"/>
    <property type="match status" value="1"/>
</dbReference>
<sequence>MGDQFGHRREVESVDEKGSDASAESGENLLSVTYEKIDFIVLPISIIVGTFLGVLLVISVLLLILRWYWNWGTKYTKLTSTVMDTQTKNSADVNNTESRTPVTAASPSPTSSASSTTSTSSTILLSFPPPLAAVTVTKTVIPTPQSATPTALTVQSPKLTPETTPPPQSPRNDWLHSLQAELQHVQPRRQGSPSENKENTAPNSPLVASANYKHGNYFRFPEVDVWSPGAKVTATPSTQNSPEVVTTPRDTLTVIHGSLISPSDAETARNSPTARRARLKSISLDSESARVVEENLNVAMEELDLDTVQSPSCSKRNKQQLKIDIDCDNLADMEVRQPPTPKTPTLTQTRQKAVSLDSEPPGGVCKSKSQASVSASTTASASVPTTPKRQQQTMSIHQPQRGKSRSTSDHLGSNLQRLKSVTLSVSNNNLKTLPEVMPLSDFGGTPQQPPSQPPAKIRSSLLQRRGSNHSLTLNLAGSVGDLASNTSLTGSMTTNAQNTGGGKKGLLQRRGSNASLTLTIQCSDSGLSRFNSHGSLNAASQSRKGLLSVSNTSLRGSACSLARLKGTSGAGELSVVGSTGTHHRKFLSSENLLQRPTHQTESLELDVDETTGNLEDEDLQGGDECVIRQITTKPLSPQSTSEDFKIYLANIQFLQNASNVLHMDDIREFDFCFEELEDTRADRDECLMKQRRKIRQIHQEFWDLPTNHQEKPMVFGSQHKNRYKTILPNEHSRVILQPEDPEILQEPYINANYIKGPDGTHNAYIATQGPMPNTIYEFWLMVMQNVRRCGEECRSDQKIAMLTEFVESGRTKCAVYFPTEVNQVLVFANGADDVLSAHAPPSNASTDDIQIGGDSMWLKACLDMLGDDEEKNDDRDRCVHKYAFVIENTGVTQKKGYSVRQLCVRHFDHDGKPFMFNVLHYWFPDWPDHRSPEDLGVVLDFALELLGGESSIQETTTNQIPLPVLHCSAGIGRTGCMAGILNAVRQIDSTPINPSVDILGIVCNLRLQRGGMVQNSEQYELIYRVVCLYQKRKDSMTHSPPQQLPFLLCNTLDF</sequence>
<reference evidence="11" key="1">
    <citation type="submission" date="2022-08" db="UniProtKB">
        <authorList>
            <consortium name="EnsemblMetazoa"/>
        </authorList>
    </citation>
    <scope>IDENTIFICATION</scope>
    <source>
        <strain evidence="11">Israel</strain>
    </source>
</reference>
<dbReference type="SUPFAM" id="SSF52799">
    <property type="entry name" value="(Phosphotyrosine protein) phosphatases II"/>
    <property type="match status" value="1"/>
</dbReference>
<feature type="active site" description="Phosphocysteine intermediate" evidence="5">
    <location>
        <position position="967"/>
    </location>
</feature>
<accession>A0A1B0D4D2</accession>
<organism evidence="11 12">
    <name type="scientific">Phlebotomus papatasi</name>
    <name type="common">Sandfly</name>
    <dbReference type="NCBI Taxonomy" id="29031"/>
    <lineage>
        <taxon>Eukaryota</taxon>
        <taxon>Metazoa</taxon>
        <taxon>Ecdysozoa</taxon>
        <taxon>Arthropoda</taxon>
        <taxon>Hexapoda</taxon>
        <taxon>Insecta</taxon>
        <taxon>Pterygota</taxon>
        <taxon>Neoptera</taxon>
        <taxon>Endopterygota</taxon>
        <taxon>Diptera</taxon>
        <taxon>Nematocera</taxon>
        <taxon>Psychodoidea</taxon>
        <taxon>Psychodidae</taxon>
        <taxon>Phlebotomus</taxon>
        <taxon>Phlebotomus</taxon>
    </lineage>
</organism>
<feature type="domain" description="Tyrosine-protein phosphatase" evidence="9">
    <location>
        <begin position="717"/>
        <end position="1029"/>
    </location>
</feature>
<dbReference type="SMART" id="SM00404">
    <property type="entry name" value="PTPc_motif"/>
    <property type="match status" value="1"/>
</dbReference>
<feature type="compositionally biased region" description="Polar residues" evidence="7">
    <location>
        <begin position="388"/>
        <end position="398"/>
    </location>
</feature>
<feature type="compositionally biased region" description="Low complexity" evidence="7">
    <location>
        <begin position="98"/>
        <end position="119"/>
    </location>
</feature>
<feature type="region of interest" description="Disordered" evidence="7">
    <location>
        <begin position="1"/>
        <end position="22"/>
    </location>
</feature>
<dbReference type="GO" id="GO:0019901">
    <property type="term" value="F:protein kinase binding"/>
    <property type="evidence" value="ECO:0007669"/>
    <property type="project" value="TreeGrafter"/>
</dbReference>
<keyword evidence="4" id="KW-0904">Protein phosphatase</keyword>
<feature type="compositionally biased region" description="Polar residues" evidence="7">
    <location>
        <begin position="189"/>
        <end position="203"/>
    </location>
</feature>
<dbReference type="Proteomes" id="UP000092462">
    <property type="component" value="Unassembled WGS sequence"/>
</dbReference>
<evidence type="ECO:0000256" key="3">
    <source>
        <dbReference type="ARBA" id="ARBA00022801"/>
    </source>
</evidence>
<evidence type="ECO:0000256" key="8">
    <source>
        <dbReference type="SAM" id="Phobius"/>
    </source>
</evidence>
<keyword evidence="12" id="KW-1185">Reference proteome</keyword>
<dbReference type="EMBL" id="AJVK01011377">
    <property type="status" value="NOT_ANNOTATED_CDS"/>
    <property type="molecule type" value="Genomic_DNA"/>
</dbReference>
<evidence type="ECO:0000313" key="12">
    <source>
        <dbReference type="Proteomes" id="UP000092462"/>
    </source>
</evidence>
<feature type="compositionally biased region" description="Low complexity" evidence="7">
    <location>
        <begin position="343"/>
        <end position="352"/>
    </location>
</feature>
<dbReference type="GO" id="GO:0005886">
    <property type="term" value="C:plasma membrane"/>
    <property type="evidence" value="ECO:0007669"/>
    <property type="project" value="TreeGrafter"/>
</dbReference>
<feature type="region of interest" description="Disordered" evidence="7">
    <location>
        <begin position="334"/>
        <end position="413"/>
    </location>
</feature>
<dbReference type="PRINTS" id="PR00700">
    <property type="entry name" value="PRTYPHPHTASE"/>
</dbReference>
<evidence type="ECO:0000256" key="6">
    <source>
        <dbReference type="PIRSR" id="PIRSR608356-51"/>
    </source>
</evidence>
<dbReference type="PANTHER" id="PTHR46198">
    <property type="entry name" value="PROTEIN-TYROSINE-PHOSPHATASE"/>
    <property type="match status" value="1"/>
</dbReference>
<dbReference type="SMART" id="SM00194">
    <property type="entry name" value="PTPc"/>
    <property type="match status" value="1"/>
</dbReference>
<dbReference type="GO" id="GO:0009653">
    <property type="term" value="P:anatomical structure morphogenesis"/>
    <property type="evidence" value="ECO:0007669"/>
    <property type="project" value="UniProtKB-ARBA"/>
</dbReference>
<dbReference type="PANTHER" id="PTHR46198:SF4">
    <property type="entry name" value="PROTEIN-TYROSINE-PHOSPHATASE"/>
    <property type="match status" value="1"/>
</dbReference>
<evidence type="ECO:0000313" key="11">
    <source>
        <dbReference type="EnsemblMetazoa" id="PPAI002270-PA"/>
    </source>
</evidence>
<dbReference type="VEuPathDB" id="VectorBase:PPAPM1_002451"/>
<dbReference type="GO" id="GO:0007165">
    <property type="term" value="P:signal transduction"/>
    <property type="evidence" value="ECO:0007669"/>
    <property type="project" value="TreeGrafter"/>
</dbReference>
<dbReference type="GO" id="GO:0048666">
    <property type="term" value="P:neuron development"/>
    <property type="evidence" value="ECO:0007669"/>
    <property type="project" value="UniProtKB-ARBA"/>
</dbReference>
<evidence type="ECO:0000256" key="7">
    <source>
        <dbReference type="SAM" id="MobiDB-lite"/>
    </source>
</evidence>
<dbReference type="EnsemblMetazoa" id="PPAI002270-RA">
    <property type="protein sequence ID" value="PPAI002270-PA"/>
    <property type="gene ID" value="PPAI002270"/>
</dbReference>
<dbReference type="InterPro" id="IPR000242">
    <property type="entry name" value="PTP_cat"/>
</dbReference>
<keyword evidence="8" id="KW-0472">Membrane</keyword>
<keyword evidence="3" id="KW-0378">Hydrolase</keyword>
<feature type="region of interest" description="Disordered" evidence="7">
    <location>
        <begin position="147"/>
        <end position="208"/>
    </location>
</feature>
<dbReference type="PROSITE" id="PS50055">
    <property type="entry name" value="TYR_PHOSPHATASE_PTP"/>
    <property type="match status" value="1"/>
</dbReference>
<name>A0A1B0D4D2_PHLPP</name>
<feature type="binding site" evidence="6">
    <location>
        <position position="1014"/>
    </location>
    <ligand>
        <name>substrate</name>
    </ligand>
</feature>
<dbReference type="EC" id="3.1.3.48" evidence="1"/>
<dbReference type="Pfam" id="PF00102">
    <property type="entry name" value="Y_phosphatase"/>
    <property type="match status" value="2"/>
</dbReference>
<feature type="compositionally biased region" description="Polar residues" evidence="7">
    <location>
        <begin position="147"/>
        <end position="162"/>
    </location>
</feature>
<evidence type="ECO:0000256" key="1">
    <source>
        <dbReference type="ARBA" id="ARBA00013064"/>
    </source>
</evidence>
<feature type="domain" description="Tyrosine specific protein phosphatases" evidence="10">
    <location>
        <begin position="964"/>
        <end position="1020"/>
    </location>
</feature>
<dbReference type="InterPro" id="IPR000387">
    <property type="entry name" value="Tyr_Pase_dom"/>
</dbReference>
<feature type="region of interest" description="Disordered" evidence="7">
    <location>
        <begin position="89"/>
        <end position="119"/>
    </location>
</feature>
<protein>
    <recommendedName>
        <fullName evidence="1">protein-tyrosine-phosphatase</fullName>
        <ecNumber evidence="1">3.1.3.48</ecNumber>
    </recommendedName>
</protein>
<dbReference type="GO" id="GO:0004725">
    <property type="term" value="F:protein tyrosine phosphatase activity"/>
    <property type="evidence" value="ECO:0007669"/>
    <property type="project" value="UniProtKB-EC"/>
</dbReference>
<dbReference type="PROSITE" id="PS00383">
    <property type="entry name" value="TYR_PHOSPHATASE_1"/>
    <property type="match status" value="1"/>
</dbReference>
<evidence type="ECO:0000256" key="2">
    <source>
        <dbReference type="ARBA" id="ARBA00022553"/>
    </source>
</evidence>
<dbReference type="GO" id="GO:0030054">
    <property type="term" value="C:cell junction"/>
    <property type="evidence" value="ECO:0007669"/>
    <property type="project" value="TreeGrafter"/>
</dbReference>
<evidence type="ECO:0000259" key="10">
    <source>
        <dbReference type="PROSITE" id="PS50056"/>
    </source>
</evidence>
<keyword evidence="8" id="KW-1133">Transmembrane helix</keyword>
<evidence type="ECO:0000256" key="4">
    <source>
        <dbReference type="ARBA" id="ARBA00022912"/>
    </source>
</evidence>
<feature type="binding site" evidence="6">
    <location>
        <begin position="967"/>
        <end position="973"/>
    </location>
    <ligand>
        <name>substrate</name>
    </ligand>
</feature>
<feature type="region of interest" description="Disordered" evidence="7">
    <location>
        <begin position="436"/>
        <end position="457"/>
    </location>
</feature>
<dbReference type="GO" id="GO:0005829">
    <property type="term" value="C:cytosol"/>
    <property type="evidence" value="ECO:0007669"/>
    <property type="project" value="TreeGrafter"/>
</dbReference>
<dbReference type="InterPro" id="IPR016130">
    <property type="entry name" value="Tyr_Pase_AS"/>
</dbReference>
<feature type="compositionally biased region" description="Basic and acidic residues" evidence="7">
    <location>
        <begin position="1"/>
        <end position="19"/>
    </location>
</feature>
<feature type="transmembrane region" description="Helical" evidence="8">
    <location>
        <begin position="39"/>
        <end position="69"/>
    </location>
</feature>
<dbReference type="AlphaFoldDB" id="A0A1B0D4D2"/>
<keyword evidence="2" id="KW-0597">Phosphoprotein</keyword>
<keyword evidence="8" id="KW-0812">Transmembrane</keyword>
<dbReference type="EMBL" id="AJVK01011378">
    <property type="status" value="NOT_ANNOTATED_CDS"/>
    <property type="molecule type" value="Genomic_DNA"/>
</dbReference>
<dbReference type="Gene3D" id="3.90.190.10">
    <property type="entry name" value="Protein tyrosine phosphatase superfamily"/>
    <property type="match status" value="1"/>
</dbReference>
<feature type="compositionally biased region" description="Low complexity" evidence="7">
    <location>
        <begin position="366"/>
        <end position="387"/>
    </location>
</feature>
<dbReference type="VEuPathDB" id="VectorBase:PPAI002270"/>
<evidence type="ECO:0000259" key="9">
    <source>
        <dbReference type="PROSITE" id="PS50055"/>
    </source>
</evidence>
<proteinExistence type="predicted"/>
<evidence type="ECO:0000256" key="5">
    <source>
        <dbReference type="PIRSR" id="PIRSR608356-50"/>
    </source>
</evidence>